<sequence>MKGKDTAPEREQKGEHVKFFRDERRDALKNDDVLFEALTSLHARALLVAREAICLLQGGFPDGAMSRWRTLHEFNIVAHFLLIQDEDTARCYLASAYFQALKHAKQARDYADRDQSIAVNDDVIEALEGRCEELKLKLGDDLSDDYAWARAALQRKRVTFLDLEKATERDFWRPRYRWASKHIHGGHEGSRGMLGMSEADKHVKMLVGPSNGGFVDPIQMIAHSVADVSEALFSSKPDIMRKIVVAVLWLFAEDVGPVAMKCQEDFCRLHGFYPDI</sequence>
<comment type="caution">
    <text evidence="1">The sequence shown here is derived from an EMBL/GenBank/DDBJ whole genome shotgun (WGS) entry which is preliminary data.</text>
</comment>
<dbReference type="InterPro" id="IPR043733">
    <property type="entry name" value="DUF5677"/>
</dbReference>
<dbReference type="Pfam" id="PF18928">
    <property type="entry name" value="DUF5677"/>
    <property type="match status" value="1"/>
</dbReference>
<reference evidence="1 2" key="1">
    <citation type="submission" date="2020-08" db="EMBL/GenBank/DDBJ databases">
        <title>Genomic Encyclopedia of Type Strains, Phase IV (KMG-IV): sequencing the most valuable type-strain genomes for metagenomic binning, comparative biology and taxonomic classification.</title>
        <authorList>
            <person name="Goeker M."/>
        </authorList>
    </citation>
    <scope>NUCLEOTIDE SEQUENCE [LARGE SCALE GENOMIC DNA]</scope>
    <source>
        <strain evidence="1 2">DSM 27026</strain>
    </source>
</reference>
<name>A0A840VFD3_9PROT</name>
<dbReference type="Proteomes" id="UP000553706">
    <property type="component" value="Unassembled WGS sequence"/>
</dbReference>
<protein>
    <submittedName>
        <fullName evidence="1">Uncharacterized protein</fullName>
    </submittedName>
</protein>
<organism evidence="1 2">
    <name type="scientific">Acidocella aromatica</name>
    <dbReference type="NCBI Taxonomy" id="1303579"/>
    <lineage>
        <taxon>Bacteria</taxon>
        <taxon>Pseudomonadati</taxon>
        <taxon>Pseudomonadota</taxon>
        <taxon>Alphaproteobacteria</taxon>
        <taxon>Acetobacterales</taxon>
        <taxon>Acidocellaceae</taxon>
        <taxon>Acidocella</taxon>
    </lineage>
</organism>
<proteinExistence type="predicted"/>
<accession>A0A840VFD3</accession>
<evidence type="ECO:0000313" key="2">
    <source>
        <dbReference type="Proteomes" id="UP000553706"/>
    </source>
</evidence>
<dbReference type="AlphaFoldDB" id="A0A840VFD3"/>
<evidence type="ECO:0000313" key="1">
    <source>
        <dbReference type="EMBL" id="MBB5374406.1"/>
    </source>
</evidence>
<keyword evidence="2" id="KW-1185">Reference proteome</keyword>
<dbReference type="EMBL" id="JACHFJ010000016">
    <property type="protein sequence ID" value="MBB5374406.1"/>
    <property type="molecule type" value="Genomic_DNA"/>
</dbReference>
<gene>
    <name evidence="1" type="ORF">HNP71_002680</name>
</gene>